<dbReference type="VEuPathDB" id="FungiDB:MAPG_02972"/>
<dbReference type="PANTHER" id="PTHR31642:SF310">
    <property type="entry name" value="FATTY ALCOHOL:CAFFEOYL-COA ACYLTRANSFERASE"/>
    <property type="match status" value="1"/>
</dbReference>
<dbReference type="AlphaFoldDB" id="A0A0C4DST1"/>
<gene>
    <name evidence="3" type="ORF">MAPG_02972</name>
</gene>
<dbReference type="GO" id="GO:0044550">
    <property type="term" value="P:secondary metabolite biosynthetic process"/>
    <property type="evidence" value="ECO:0007669"/>
    <property type="project" value="TreeGrafter"/>
</dbReference>
<dbReference type="Pfam" id="PF22664">
    <property type="entry name" value="TRI-like_N"/>
    <property type="match status" value="1"/>
</dbReference>
<dbReference type="OrthoDB" id="3548654at2759"/>
<reference evidence="4" key="4">
    <citation type="journal article" date="2015" name="G3 (Bethesda)">
        <title>Genome sequences of three phytopathogenic species of the Magnaporthaceae family of fungi.</title>
        <authorList>
            <person name="Okagaki L.H."/>
            <person name="Nunes C.C."/>
            <person name="Sailsbery J."/>
            <person name="Clay B."/>
            <person name="Brown D."/>
            <person name="John T."/>
            <person name="Oh Y."/>
            <person name="Young N."/>
            <person name="Fitzgerald M."/>
            <person name="Haas B.J."/>
            <person name="Zeng Q."/>
            <person name="Young S."/>
            <person name="Adiconis X."/>
            <person name="Fan L."/>
            <person name="Levin J.Z."/>
            <person name="Mitchell T.K."/>
            <person name="Okubara P.A."/>
            <person name="Farman M.L."/>
            <person name="Kohn L.M."/>
            <person name="Birren B."/>
            <person name="Ma L.-J."/>
            <person name="Dean R.A."/>
        </authorList>
    </citation>
    <scope>NUCLEOTIDE SEQUENCE</scope>
    <source>
        <strain evidence="4">ATCC 64411 / 73-15</strain>
    </source>
</reference>
<evidence type="ECO:0000256" key="1">
    <source>
        <dbReference type="ARBA" id="ARBA00022679"/>
    </source>
</evidence>
<proteinExistence type="predicted"/>
<name>A0A0C4DST1_MAGP6</name>
<reference evidence="3" key="1">
    <citation type="submission" date="2010-05" db="EMBL/GenBank/DDBJ databases">
        <title>The Genome Sequence of Magnaporthe poae strain ATCC 64411.</title>
        <authorList>
            <consortium name="The Broad Institute Genome Sequencing Platform"/>
            <consortium name="Broad Institute Genome Sequencing Center for Infectious Disease"/>
            <person name="Ma L.-J."/>
            <person name="Dead R."/>
            <person name="Young S."/>
            <person name="Zeng Q."/>
            <person name="Koehrsen M."/>
            <person name="Alvarado L."/>
            <person name="Berlin A."/>
            <person name="Chapman S.B."/>
            <person name="Chen Z."/>
            <person name="Freedman E."/>
            <person name="Gellesch M."/>
            <person name="Goldberg J."/>
            <person name="Griggs A."/>
            <person name="Gujja S."/>
            <person name="Heilman E.R."/>
            <person name="Heiman D."/>
            <person name="Hepburn T."/>
            <person name="Howarth C."/>
            <person name="Jen D."/>
            <person name="Larson L."/>
            <person name="Mehta T."/>
            <person name="Neiman D."/>
            <person name="Pearson M."/>
            <person name="Roberts A."/>
            <person name="Saif S."/>
            <person name="Shea T."/>
            <person name="Shenoy N."/>
            <person name="Sisk P."/>
            <person name="Stolte C."/>
            <person name="Sykes S."/>
            <person name="Walk T."/>
            <person name="White J."/>
            <person name="Yandava C."/>
            <person name="Haas B."/>
            <person name="Nusbaum C."/>
            <person name="Birren B."/>
        </authorList>
    </citation>
    <scope>NUCLEOTIDE SEQUENCE</scope>
    <source>
        <strain evidence="3">ATCC 64411</strain>
    </source>
</reference>
<reference evidence="4" key="5">
    <citation type="submission" date="2015-06" db="UniProtKB">
        <authorList>
            <consortium name="EnsemblFungi"/>
        </authorList>
    </citation>
    <scope>IDENTIFICATION</scope>
    <source>
        <strain evidence="4">ATCC 64411</strain>
    </source>
</reference>
<organism evidence="4 5">
    <name type="scientific">Magnaporthiopsis poae (strain ATCC 64411 / 73-15)</name>
    <name type="common">Kentucky bluegrass fungus</name>
    <name type="synonym">Magnaporthe poae</name>
    <dbReference type="NCBI Taxonomy" id="644358"/>
    <lineage>
        <taxon>Eukaryota</taxon>
        <taxon>Fungi</taxon>
        <taxon>Dikarya</taxon>
        <taxon>Ascomycota</taxon>
        <taxon>Pezizomycotina</taxon>
        <taxon>Sordariomycetes</taxon>
        <taxon>Sordariomycetidae</taxon>
        <taxon>Magnaporthales</taxon>
        <taxon>Magnaporthaceae</taxon>
        <taxon>Magnaporthiopsis</taxon>
    </lineage>
</organism>
<evidence type="ECO:0000313" key="4">
    <source>
        <dbReference type="EnsemblFungi" id="MAPG_02972T0"/>
    </source>
</evidence>
<dbReference type="InterPro" id="IPR054710">
    <property type="entry name" value="Tri101-like_N"/>
</dbReference>
<evidence type="ECO:0000313" key="3">
    <source>
        <dbReference type="EMBL" id="KLU83923.1"/>
    </source>
</evidence>
<dbReference type="eggNOG" id="ENOG502T1DZ">
    <property type="taxonomic scope" value="Eukaryota"/>
</dbReference>
<dbReference type="InterPro" id="IPR050317">
    <property type="entry name" value="Plant_Fungal_Acyltransferase"/>
</dbReference>
<dbReference type="InterPro" id="IPR023213">
    <property type="entry name" value="CAT-like_dom_sf"/>
</dbReference>
<feature type="domain" description="Trichothecene 3-O-acetyltransferase-like N-terminal" evidence="2">
    <location>
        <begin position="37"/>
        <end position="178"/>
    </location>
</feature>
<evidence type="ECO:0000313" key="5">
    <source>
        <dbReference type="Proteomes" id="UP000011715"/>
    </source>
</evidence>
<reference evidence="3" key="3">
    <citation type="submission" date="2011-03" db="EMBL/GenBank/DDBJ databases">
        <title>Annotation of Magnaporthe poae ATCC 64411.</title>
        <authorList>
            <person name="Ma L.-J."/>
            <person name="Dead R."/>
            <person name="Young S.K."/>
            <person name="Zeng Q."/>
            <person name="Gargeya S."/>
            <person name="Fitzgerald M."/>
            <person name="Haas B."/>
            <person name="Abouelleil A."/>
            <person name="Alvarado L."/>
            <person name="Arachchi H.M."/>
            <person name="Berlin A."/>
            <person name="Brown A."/>
            <person name="Chapman S.B."/>
            <person name="Chen Z."/>
            <person name="Dunbar C."/>
            <person name="Freedman E."/>
            <person name="Gearin G."/>
            <person name="Gellesch M."/>
            <person name="Goldberg J."/>
            <person name="Griggs A."/>
            <person name="Gujja S."/>
            <person name="Heiman D."/>
            <person name="Howarth C."/>
            <person name="Larson L."/>
            <person name="Lui A."/>
            <person name="MacDonald P.J.P."/>
            <person name="Mehta T."/>
            <person name="Montmayeur A."/>
            <person name="Murphy C."/>
            <person name="Neiman D."/>
            <person name="Pearson M."/>
            <person name="Priest M."/>
            <person name="Roberts A."/>
            <person name="Saif S."/>
            <person name="Shea T."/>
            <person name="Shenoy N."/>
            <person name="Sisk P."/>
            <person name="Stolte C."/>
            <person name="Sykes S."/>
            <person name="Yandava C."/>
            <person name="Wortman J."/>
            <person name="Nusbaum C."/>
            <person name="Birren B."/>
        </authorList>
    </citation>
    <scope>NUCLEOTIDE SEQUENCE</scope>
    <source>
        <strain evidence="3">ATCC 64411</strain>
    </source>
</reference>
<dbReference type="PANTHER" id="PTHR31642">
    <property type="entry name" value="TRICHOTHECENE 3-O-ACETYLTRANSFERASE"/>
    <property type="match status" value="1"/>
</dbReference>
<evidence type="ECO:0000259" key="2">
    <source>
        <dbReference type="Pfam" id="PF22664"/>
    </source>
</evidence>
<accession>A0A0C4DST1</accession>
<sequence length="506" mass="56083">MERTEDAEIASERARTTVILSPWNQAGARIFFSPGHCYPLDNSLAREAIDTIREYLDVLALARPETAGRISAVQDPTQKGMLTLTMDPVNDRIPLDVLYEEDTFGQTYEELKAKGFPPSAFVHPRFGYDGGPHSVEDATRPTFRVLAIIIKGGLILTYYFHHSVFDGVCMQKIYECLESISRGKVPVATPSQDTSFIPYDPIKNDDELARLDPTKFPELDLPHFLGLLPREEALGPQVGDFKLEANGRQFRFRNDKLKELQELVMAGDKTGGGGAGVRTPSSYMCLAALTWSHICKARSAAEVLKYRGTNPASAHLPAPPAPRMIVPVNWSQLLAQQSEKPHEAPLYFGNTSYGTMVEIESASQLLDACTDPSALASVVRKVEADVAAQRNWEAVAARTALYARVGDVSRIGWRIDPLSAADTVVNTWRFLGGADMRWQGVPGLMSERPDAVRRCAAKWSTGYACVMPGRVDADFRDLLVMLPTKEAMEALCRDEEWMQWVDSVLE</sequence>
<reference evidence="5" key="2">
    <citation type="submission" date="2010-05" db="EMBL/GenBank/DDBJ databases">
        <title>The genome sequence of Magnaporthe poae strain ATCC 64411.</title>
        <authorList>
            <person name="Ma L.-J."/>
            <person name="Dead R."/>
            <person name="Young S."/>
            <person name="Zeng Q."/>
            <person name="Koehrsen M."/>
            <person name="Alvarado L."/>
            <person name="Berlin A."/>
            <person name="Chapman S.B."/>
            <person name="Chen Z."/>
            <person name="Freedman E."/>
            <person name="Gellesch M."/>
            <person name="Goldberg J."/>
            <person name="Griggs A."/>
            <person name="Gujja S."/>
            <person name="Heilman E.R."/>
            <person name="Heiman D."/>
            <person name="Hepburn T."/>
            <person name="Howarth C."/>
            <person name="Jen D."/>
            <person name="Larson L."/>
            <person name="Mehta T."/>
            <person name="Neiman D."/>
            <person name="Pearson M."/>
            <person name="Roberts A."/>
            <person name="Saif S."/>
            <person name="Shea T."/>
            <person name="Shenoy N."/>
            <person name="Sisk P."/>
            <person name="Stolte C."/>
            <person name="Sykes S."/>
            <person name="Walk T."/>
            <person name="White J."/>
            <person name="Yandava C."/>
            <person name="Haas B."/>
            <person name="Nusbaum C."/>
            <person name="Birren B."/>
        </authorList>
    </citation>
    <scope>NUCLEOTIDE SEQUENCE [LARGE SCALE GENOMIC DNA]</scope>
    <source>
        <strain evidence="5">ATCC 64411 / 73-15</strain>
    </source>
</reference>
<dbReference type="STRING" id="644358.A0A0C4DST1"/>
<dbReference type="EMBL" id="GL876967">
    <property type="protein sequence ID" value="KLU83923.1"/>
    <property type="molecule type" value="Genomic_DNA"/>
</dbReference>
<dbReference type="GO" id="GO:0016747">
    <property type="term" value="F:acyltransferase activity, transferring groups other than amino-acyl groups"/>
    <property type="evidence" value="ECO:0007669"/>
    <property type="project" value="TreeGrafter"/>
</dbReference>
<dbReference type="EMBL" id="ADBL01000722">
    <property type="status" value="NOT_ANNOTATED_CDS"/>
    <property type="molecule type" value="Genomic_DNA"/>
</dbReference>
<keyword evidence="5" id="KW-1185">Reference proteome</keyword>
<protein>
    <recommendedName>
        <fullName evidence="2">Trichothecene 3-O-acetyltransferase-like N-terminal domain-containing protein</fullName>
    </recommendedName>
</protein>
<dbReference type="OMA" id="SPVHELM"/>
<dbReference type="Gene3D" id="3.30.559.10">
    <property type="entry name" value="Chloramphenicol acetyltransferase-like domain"/>
    <property type="match status" value="2"/>
</dbReference>
<dbReference type="EnsemblFungi" id="MAPG_02972T0">
    <property type="protein sequence ID" value="MAPG_02972T0"/>
    <property type="gene ID" value="MAPG_02972"/>
</dbReference>
<keyword evidence="1" id="KW-0808">Transferase</keyword>
<dbReference type="Proteomes" id="UP000011715">
    <property type="component" value="Unassembled WGS sequence"/>
</dbReference>